<proteinExistence type="predicted"/>
<dbReference type="PRINTS" id="PR00413">
    <property type="entry name" value="HADHALOGNASE"/>
</dbReference>
<dbReference type="Proteomes" id="UP001183246">
    <property type="component" value="Unassembled WGS sequence"/>
</dbReference>
<dbReference type="InterPro" id="IPR051540">
    <property type="entry name" value="S-2-haloacid_dehalogenase"/>
</dbReference>
<evidence type="ECO:0000313" key="3">
    <source>
        <dbReference type="Proteomes" id="UP001183246"/>
    </source>
</evidence>
<dbReference type="InterPro" id="IPR023214">
    <property type="entry name" value="HAD_sf"/>
</dbReference>
<organism evidence="2 3">
    <name type="scientific">Streptomyces litchfieldiae</name>
    <dbReference type="NCBI Taxonomy" id="3075543"/>
    <lineage>
        <taxon>Bacteria</taxon>
        <taxon>Bacillati</taxon>
        <taxon>Actinomycetota</taxon>
        <taxon>Actinomycetes</taxon>
        <taxon>Kitasatosporales</taxon>
        <taxon>Streptomycetaceae</taxon>
        <taxon>Streptomyces</taxon>
    </lineage>
</organism>
<dbReference type="NCBIfam" id="TIGR01549">
    <property type="entry name" value="HAD-SF-IA-v1"/>
    <property type="match status" value="1"/>
</dbReference>
<dbReference type="EC" id="3.1.3.-" evidence="2"/>
<keyword evidence="3" id="KW-1185">Reference proteome</keyword>
<keyword evidence="1 2" id="KW-0378">Hydrolase</keyword>
<dbReference type="SFLD" id="SFLDG01129">
    <property type="entry name" value="C1.5:_HAD__Beta-PGM__Phosphata"/>
    <property type="match status" value="1"/>
</dbReference>
<evidence type="ECO:0000313" key="2">
    <source>
        <dbReference type="EMBL" id="MDT0342226.1"/>
    </source>
</evidence>
<dbReference type="PANTHER" id="PTHR43316">
    <property type="entry name" value="HYDROLASE, HALOACID DELAHOGENASE-RELATED"/>
    <property type="match status" value="1"/>
</dbReference>
<sequence>MIRAVMFDVGECLVDESREWGGWADWLGVPRHTFSARFGALIAQGRDPYEIFHLFHGSFDHDAEREKRDDIGDPEWFGENDLYPDVRITIKLLRDAGLTLGIAANQSKATTKILRTQFTGYLDVVATSYDWGVEKPDPRFFELLVELVGLAPQEILYVGDRLDTDIRPAAAVGLRTALIRRGPWALIQDNAPDAAALPTLVIDGLRQLPDRVEELNAAEGRPGNSAPVR</sequence>
<dbReference type="GO" id="GO:0016787">
    <property type="term" value="F:hydrolase activity"/>
    <property type="evidence" value="ECO:0007669"/>
    <property type="project" value="UniProtKB-KW"/>
</dbReference>
<dbReference type="InterPro" id="IPR006439">
    <property type="entry name" value="HAD-SF_hydro_IA"/>
</dbReference>
<dbReference type="Pfam" id="PF00702">
    <property type="entry name" value="Hydrolase"/>
    <property type="match status" value="1"/>
</dbReference>
<evidence type="ECO:0000256" key="1">
    <source>
        <dbReference type="ARBA" id="ARBA00022801"/>
    </source>
</evidence>
<dbReference type="InterPro" id="IPR036412">
    <property type="entry name" value="HAD-like_sf"/>
</dbReference>
<dbReference type="RefSeq" id="WP_311703348.1">
    <property type="nucleotide sequence ID" value="NZ_JAVREL010000002.1"/>
</dbReference>
<dbReference type="Gene3D" id="3.40.50.1000">
    <property type="entry name" value="HAD superfamily/HAD-like"/>
    <property type="match status" value="1"/>
</dbReference>
<gene>
    <name evidence="2" type="ORF">RM590_06220</name>
</gene>
<dbReference type="SFLD" id="SFLDS00003">
    <property type="entry name" value="Haloacid_Dehalogenase"/>
    <property type="match status" value="1"/>
</dbReference>
<protein>
    <submittedName>
        <fullName evidence="2">HAD family hydrolase</fullName>
        <ecNumber evidence="2">3.1.3.-</ecNumber>
    </submittedName>
</protein>
<dbReference type="SUPFAM" id="SSF56784">
    <property type="entry name" value="HAD-like"/>
    <property type="match status" value="1"/>
</dbReference>
<accession>A0ABU2ML71</accession>
<reference evidence="3" key="1">
    <citation type="submission" date="2023-07" db="EMBL/GenBank/DDBJ databases">
        <title>30 novel species of actinomycetes from the DSMZ collection.</title>
        <authorList>
            <person name="Nouioui I."/>
        </authorList>
    </citation>
    <scope>NUCLEOTIDE SEQUENCE [LARGE SCALE GENOMIC DNA]</scope>
    <source>
        <strain evidence="3">DSM 44938</strain>
    </source>
</reference>
<dbReference type="EMBL" id="JAVREL010000002">
    <property type="protein sequence ID" value="MDT0342226.1"/>
    <property type="molecule type" value="Genomic_DNA"/>
</dbReference>
<comment type="caution">
    <text evidence="2">The sequence shown here is derived from an EMBL/GenBank/DDBJ whole genome shotgun (WGS) entry which is preliminary data.</text>
</comment>
<name>A0ABU2ML71_9ACTN</name>